<dbReference type="GO" id="GO:0035438">
    <property type="term" value="F:cyclic-di-GMP binding"/>
    <property type="evidence" value="ECO:0007669"/>
    <property type="project" value="InterPro"/>
</dbReference>
<evidence type="ECO:0000313" key="2">
    <source>
        <dbReference type="EMBL" id="SMF94935.1"/>
    </source>
</evidence>
<accession>A0A1Y6D4P5</accession>
<dbReference type="InterPro" id="IPR009875">
    <property type="entry name" value="PilZ_domain"/>
</dbReference>
<dbReference type="Gene3D" id="2.40.10.220">
    <property type="entry name" value="predicted glycosyltransferase like domains"/>
    <property type="match status" value="1"/>
</dbReference>
<evidence type="ECO:0000313" key="3">
    <source>
        <dbReference type="Proteomes" id="UP000192923"/>
    </source>
</evidence>
<dbReference type="Pfam" id="PF07238">
    <property type="entry name" value="PilZ"/>
    <property type="match status" value="1"/>
</dbReference>
<reference evidence="2 3" key="1">
    <citation type="submission" date="2016-12" db="EMBL/GenBank/DDBJ databases">
        <authorList>
            <person name="Song W.-J."/>
            <person name="Kurnit D.M."/>
        </authorList>
    </citation>
    <scope>NUCLEOTIDE SEQUENCE [LARGE SCALE GENOMIC DNA]</scope>
    <source>
        <strain evidence="2 3">175</strain>
    </source>
</reference>
<dbReference type="AlphaFoldDB" id="A0A1Y6D4P5"/>
<gene>
    <name evidence="2" type="ORF">SAMN02949497_2274</name>
</gene>
<dbReference type="EMBL" id="FXAM01000001">
    <property type="protein sequence ID" value="SMF94935.1"/>
    <property type="molecule type" value="Genomic_DNA"/>
</dbReference>
<keyword evidence="3" id="KW-1185">Reference proteome</keyword>
<sequence length="107" mass="11959">MLSKIFTQKDRRGAPRSQASLSAYLITPSGHQLRGVAKNLSRSGVFVETQTPEEWLVGETARLVFALRKGNVIRLVRHSVLIVREARHGLGVAFWRLPSLQRRAGQA</sequence>
<proteinExistence type="predicted"/>
<organism evidence="2 3">
    <name type="scientific">Methylomagnum ishizawai</name>
    <dbReference type="NCBI Taxonomy" id="1760988"/>
    <lineage>
        <taxon>Bacteria</taxon>
        <taxon>Pseudomonadati</taxon>
        <taxon>Pseudomonadota</taxon>
        <taxon>Gammaproteobacteria</taxon>
        <taxon>Methylococcales</taxon>
        <taxon>Methylococcaceae</taxon>
        <taxon>Methylomagnum</taxon>
    </lineage>
</organism>
<dbReference type="SUPFAM" id="SSF141371">
    <property type="entry name" value="PilZ domain-like"/>
    <property type="match status" value="1"/>
</dbReference>
<evidence type="ECO:0000259" key="1">
    <source>
        <dbReference type="Pfam" id="PF07238"/>
    </source>
</evidence>
<name>A0A1Y6D4P5_9GAMM</name>
<dbReference type="Proteomes" id="UP000192923">
    <property type="component" value="Unassembled WGS sequence"/>
</dbReference>
<dbReference type="RefSeq" id="WP_085212742.1">
    <property type="nucleotide sequence ID" value="NZ_FXAM01000001.1"/>
</dbReference>
<dbReference type="OrthoDB" id="5569661at2"/>
<protein>
    <submittedName>
        <fullName evidence="2">PilZ domain-containing protein</fullName>
    </submittedName>
</protein>
<feature type="domain" description="PilZ" evidence="1">
    <location>
        <begin position="10"/>
        <end position="103"/>
    </location>
</feature>